<dbReference type="Gene3D" id="1.10.489.10">
    <property type="entry name" value="Chloroperoxidase-like"/>
    <property type="match status" value="1"/>
</dbReference>
<keyword evidence="6" id="KW-0408">Iron</keyword>
<gene>
    <name evidence="10" type="ORF">CT0861_00167</name>
</gene>
<accession>A0A166V0P6</accession>
<comment type="caution">
    <text evidence="10">The sequence shown here is derived from an EMBL/GenBank/DDBJ whole genome shotgun (WGS) entry which is preliminary data.</text>
</comment>
<name>A0A166V0P6_9PEZI</name>
<evidence type="ECO:0000259" key="9">
    <source>
        <dbReference type="PROSITE" id="PS51405"/>
    </source>
</evidence>
<dbReference type="PANTHER" id="PTHR33577">
    <property type="entry name" value="STERIGMATOCYSTIN BIOSYNTHESIS PEROXIDASE STCC-RELATED"/>
    <property type="match status" value="1"/>
</dbReference>
<organism evidence="10 11">
    <name type="scientific">Colletotrichum tofieldiae</name>
    <dbReference type="NCBI Taxonomy" id="708197"/>
    <lineage>
        <taxon>Eukaryota</taxon>
        <taxon>Fungi</taxon>
        <taxon>Dikarya</taxon>
        <taxon>Ascomycota</taxon>
        <taxon>Pezizomycotina</taxon>
        <taxon>Sordariomycetes</taxon>
        <taxon>Hypocreomycetidae</taxon>
        <taxon>Glomerellales</taxon>
        <taxon>Glomerellaceae</taxon>
        <taxon>Colletotrichum</taxon>
        <taxon>Colletotrichum spaethianum species complex</taxon>
    </lineage>
</organism>
<keyword evidence="4" id="KW-0479">Metal-binding</keyword>
<dbReference type="EMBL" id="LFIV01000037">
    <property type="protein sequence ID" value="KZL74030.1"/>
    <property type="molecule type" value="Genomic_DNA"/>
</dbReference>
<keyword evidence="8" id="KW-0732">Signal</keyword>
<feature type="signal peptide" evidence="8">
    <location>
        <begin position="1"/>
        <end position="16"/>
    </location>
</feature>
<dbReference type="STRING" id="708197.A0A166V0P6"/>
<comment type="cofactor">
    <cofactor evidence="1">
        <name>heme b</name>
        <dbReference type="ChEBI" id="CHEBI:60344"/>
    </cofactor>
</comment>
<dbReference type="GO" id="GO:0004601">
    <property type="term" value="F:peroxidase activity"/>
    <property type="evidence" value="ECO:0007669"/>
    <property type="project" value="UniProtKB-KW"/>
</dbReference>
<evidence type="ECO:0000313" key="11">
    <source>
        <dbReference type="Proteomes" id="UP000076552"/>
    </source>
</evidence>
<comment type="similarity">
    <text evidence="7">Belongs to the chloroperoxidase family.</text>
</comment>
<dbReference type="PANTHER" id="PTHR33577:SF9">
    <property type="entry name" value="PEROXIDASE STCC"/>
    <property type="match status" value="1"/>
</dbReference>
<evidence type="ECO:0000256" key="2">
    <source>
        <dbReference type="ARBA" id="ARBA00022559"/>
    </source>
</evidence>
<feature type="domain" description="Heme haloperoxidase family profile" evidence="9">
    <location>
        <begin position="51"/>
        <end position="265"/>
    </location>
</feature>
<dbReference type="Pfam" id="PF01328">
    <property type="entry name" value="Peroxidase_2"/>
    <property type="match status" value="1"/>
</dbReference>
<dbReference type="AlphaFoldDB" id="A0A166V0P6"/>
<dbReference type="InterPro" id="IPR000028">
    <property type="entry name" value="Chloroperoxidase"/>
</dbReference>
<evidence type="ECO:0000313" key="10">
    <source>
        <dbReference type="EMBL" id="KZL74030.1"/>
    </source>
</evidence>
<dbReference type="GO" id="GO:0046872">
    <property type="term" value="F:metal ion binding"/>
    <property type="evidence" value="ECO:0007669"/>
    <property type="project" value="UniProtKB-KW"/>
</dbReference>
<evidence type="ECO:0000256" key="4">
    <source>
        <dbReference type="ARBA" id="ARBA00022723"/>
    </source>
</evidence>
<dbReference type="SUPFAM" id="SSF47571">
    <property type="entry name" value="Cloroperoxidase"/>
    <property type="match status" value="1"/>
</dbReference>
<evidence type="ECO:0000256" key="7">
    <source>
        <dbReference type="ARBA" id="ARBA00025795"/>
    </source>
</evidence>
<keyword evidence="2" id="KW-0575">Peroxidase</keyword>
<dbReference type="Proteomes" id="UP000076552">
    <property type="component" value="Unassembled WGS sequence"/>
</dbReference>
<evidence type="ECO:0000256" key="1">
    <source>
        <dbReference type="ARBA" id="ARBA00001970"/>
    </source>
</evidence>
<feature type="chain" id="PRO_5007880911" evidence="8">
    <location>
        <begin position="17"/>
        <end position="291"/>
    </location>
</feature>
<evidence type="ECO:0000256" key="8">
    <source>
        <dbReference type="SAM" id="SignalP"/>
    </source>
</evidence>
<dbReference type="InterPro" id="IPR036851">
    <property type="entry name" value="Chloroperoxidase-like_sf"/>
</dbReference>
<evidence type="ECO:0000256" key="6">
    <source>
        <dbReference type="ARBA" id="ARBA00023004"/>
    </source>
</evidence>
<dbReference type="PROSITE" id="PS51405">
    <property type="entry name" value="HEME_HALOPEROXIDASE"/>
    <property type="match status" value="1"/>
</dbReference>
<sequence length="291" mass="31688">MHISLVSLGALPVVLGFPSLASVGSGYPLPSTPSLKLSKFGINDVSILKPNHLTWTPPGPGDLRAPCPGLNTLANHGFIPHNGREITLEHVQKGFRDAMNIDEDLSAAAFKPALNLNPGASFINLDMLHKHNFIEHDGSLSRRDMYFDPSNRFDKETFDAFMSYFGDAVAINTTTIANARARHALEMSKVNPNFTLPQSAIPAATGECAFMLAIFGSPETPVANRSYVDFFFRNERLPVQLGWAPGNTSITLSPIILQIANEIVAQTPSDVPLTFETTNPQQRRGQILSHA</sequence>
<protein>
    <submittedName>
        <fullName evidence="10">Deoxyribonuclease-related protein</fullName>
    </submittedName>
</protein>
<evidence type="ECO:0000256" key="5">
    <source>
        <dbReference type="ARBA" id="ARBA00023002"/>
    </source>
</evidence>
<keyword evidence="11" id="KW-1185">Reference proteome</keyword>
<keyword evidence="3" id="KW-0349">Heme</keyword>
<evidence type="ECO:0000256" key="3">
    <source>
        <dbReference type="ARBA" id="ARBA00022617"/>
    </source>
</evidence>
<reference evidence="10 11" key="1">
    <citation type="submission" date="2015-06" db="EMBL/GenBank/DDBJ databases">
        <title>Survival trade-offs in plant roots during colonization by closely related pathogenic and mutualistic fungi.</title>
        <authorList>
            <person name="Hacquard S."/>
            <person name="Kracher B."/>
            <person name="Hiruma K."/>
            <person name="Weinman A."/>
            <person name="Muench P."/>
            <person name="Garrido Oter R."/>
            <person name="Ver Loren van Themaat E."/>
            <person name="Dallerey J.-F."/>
            <person name="Damm U."/>
            <person name="Henrissat B."/>
            <person name="Lespinet O."/>
            <person name="Thon M."/>
            <person name="Kemen E."/>
            <person name="McHardy A.C."/>
            <person name="Schulze-Lefert P."/>
            <person name="O'Connell R.J."/>
        </authorList>
    </citation>
    <scope>NUCLEOTIDE SEQUENCE [LARGE SCALE GENOMIC DNA]</scope>
    <source>
        <strain evidence="10 11">0861</strain>
    </source>
</reference>
<keyword evidence="5" id="KW-0560">Oxidoreductase</keyword>
<proteinExistence type="inferred from homology"/>